<name>A0A1D8JKA4_9BACL</name>
<organism evidence="1 2">
    <name type="scientific">Sporosarcina ureilytica</name>
    <dbReference type="NCBI Taxonomy" id="298596"/>
    <lineage>
        <taxon>Bacteria</taxon>
        <taxon>Bacillati</taxon>
        <taxon>Bacillota</taxon>
        <taxon>Bacilli</taxon>
        <taxon>Bacillales</taxon>
        <taxon>Caryophanaceae</taxon>
        <taxon>Sporosarcina</taxon>
    </lineage>
</organism>
<evidence type="ECO:0000313" key="2">
    <source>
        <dbReference type="Proteomes" id="UP000185746"/>
    </source>
</evidence>
<sequence>MMVMLALVTLAACSPGGNKLTIGPYELTEKEQLLIERTGVFSIDYFKINGHLDNADLQFSVEVYENGKLKEELLKMYGMLDASFKNELISFGMFETKNEEEQQQFTLEVGTPGGSLGSSTYETGMTASVYGALIDNKVTLAKEQPLYLAGWAGTTKDVIPTLRGENGQLPENLASYEKVLLLKVLWTDEK</sequence>
<accession>A0A1D8JKA4</accession>
<reference evidence="1 2" key="1">
    <citation type="submission" date="2016-09" db="EMBL/GenBank/DDBJ databases">
        <title>Complete genome sequence of the Lysinibacillus sphaericus LMG 22257, a specie of Bacillus with ureolytic activity that can effectively biodeposit calcium carbonate.</title>
        <authorList>
            <person name="Yan W."/>
        </authorList>
    </citation>
    <scope>NUCLEOTIDE SEQUENCE [LARGE SCALE GENOMIC DNA]</scope>
    <source>
        <strain evidence="1 2">LMG 22257</strain>
    </source>
</reference>
<keyword evidence="2" id="KW-1185">Reference proteome</keyword>
<dbReference type="EMBL" id="CP017560">
    <property type="protein sequence ID" value="AOV09144.1"/>
    <property type="molecule type" value="Genomic_DNA"/>
</dbReference>
<dbReference type="KEGG" id="surl:BI350_07305"/>
<dbReference type="AlphaFoldDB" id="A0A1D8JKA4"/>
<evidence type="ECO:0000313" key="1">
    <source>
        <dbReference type="EMBL" id="AOV09144.1"/>
    </source>
</evidence>
<protein>
    <submittedName>
        <fullName evidence="1">Uncharacterized protein</fullName>
    </submittedName>
</protein>
<gene>
    <name evidence="1" type="ORF">BI350_07305</name>
</gene>
<dbReference type="Proteomes" id="UP000185746">
    <property type="component" value="Chromosome"/>
</dbReference>
<proteinExistence type="predicted"/>